<feature type="region of interest" description="Disordered" evidence="1">
    <location>
        <begin position="19"/>
        <end position="84"/>
    </location>
</feature>
<proteinExistence type="evidence at transcript level"/>
<reference evidence="2" key="1">
    <citation type="journal article" date="2003" name="Science">
        <title>Collection, Mapping, and Annotation of Over 28,000 cDNA Clones from japonica Rice.</title>
        <authorList>
            <person name="Kikuchi S."/>
            <person name="Satoh K."/>
            <person name="Nagata T."/>
            <person name="Kawagashira N."/>
            <person name="Doi K."/>
            <person name="Kishimoto N."/>
            <person name="Yazaki J."/>
            <person name="Ishikawa M."/>
            <person name="Yamada H."/>
            <person name="Ooka H."/>
            <person name="Hotta I."/>
            <person name="Kojima K."/>
            <person name="Namiki T."/>
            <person name="Ohneda E."/>
            <person name="Yahagi W."/>
            <person name="Suzuki K."/>
            <person name="Li C."/>
            <person name="Ohtsuki K."/>
            <person name="Shishiki T."/>
            <person name="Otomo Y."/>
            <person name="Murakami K."/>
            <person name="Iida Y."/>
            <person name="Sugano S."/>
            <person name="Fujimura T."/>
            <person name="Suzuki Y."/>
            <person name="Tsunoda Y."/>
            <person name="Kurosaki T."/>
            <person name="Kodama T."/>
            <person name="Masuda H."/>
            <person name="Kobayashi M."/>
            <person name="Xie Q."/>
            <person name="Lu M."/>
            <person name="Narikawa R."/>
            <person name="Sugiyama A."/>
            <person name="Mizuno K."/>
            <person name="Yokomizo S."/>
            <person name="Niikura J."/>
            <person name="Ikeda R."/>
            <person name="Ishibiki J."/>
            <person name="Kawamata M."/>
            <person name="Yoshimura A."/>
            <person name="Miura J."/>
            <person name="Kusumegi T."/>
            <person name="Oka M."/>
            <person name="Ryu R."/>
            <person name="Ueda M."/>
            <person name="Matsubara K."/>
            <person name="Kawai J."/>
            <person name="Carninci P."/>
            <person name="Adachi J."/>
            <person name="Aizawa K."/>
            <person name="Arakawa T."/>
            <person name="Fukuda S."/>
            <person name="Hara A."/>
            <person name="Hashidume W."/>
            <person name="Hayatsu N."/>
            <person name="Imotani K."/>
            <person name="Ishii Y."/>
            <person name="Itoh M."/>
            <person name="Kagawa I."/>
            <person name="Kondo S."/>
            <person name="Konno H."/>
            <person name="Miyazaki A."/>
            <person name="Osato N."/>
            <person name="Ota Y."/>
            <person name="Saito R."/>
            <person name="Sasaki D."/>
            <person name="Sato K."/>
            <person name="Shibata K."/>
            <person name="Shinagawa A."/>
            <person name="Shiraki T."/>
            <person name="Yoshino M."/>
            <person name="Hayashizaki Y."/>
        </authorList>
    </citation>
    <scope>NUCLEOTIDE SEQUENCE</scope>
</reference>
<organism evidence="2">
    <name type="scientific">Oryza sativa subsp. japonica</name>
    <name type="common">Rice</name>
    <dbReference type="NCBI Taxonomy" id="39947"/>
    <lineage>
        <taxon>Eukaryota</taxon>
        <taxon>Viridiplantae</taxon>
        <taxon>Streptophyta</taxon>
        <taxon>Embryophyta</taxon>
        <taxon>Tracheophyta</taxon>
        <taxon>Spermatophyta</taxon>
        <taxon>Magnoliopsida</taxon>
        <taxon>Liliopsida</taxon>
        <taxon>Poales</taxon>
        <taxon>Poaceae</taxon>
        <taxon>BOP clade</taxon>
        <taxon>Oryzoideae</taxon>
        <taxon>Oryzeae</taxon>
        <taxon>Oryzinae</taxon>
        <taxon>Oryza</taxon>
        <taxon>Oryza sativa</taxon>
    </lineage>
</organism>
<sequence length="111" mass="11709">MSRCWRRCRSGSPCSWCTWRPSPSPAPASTRRGASAPPSSTTTARHGVISGSSGLGRSSGRRSQRCTTRSSFVPAPGGTAPSGAMLKPQSNVLFLLSEFKVNGKNRAQGDQ</sequence>
<evidence type="ECO:0000256" key="1">
    <source>
        <dbReference type="SAM" id="MobiDB-lite"/>
    </source>
</evidence>
<accession>B7F0I1</accession>
<dbReference type="EMBL" id="AK107700">
    <property type="protein sequence ID" value="BAG98128.1"/>
    <property type="molecule type" value="mRNA"/>
</dbReference>
<evidence type="ECO:0000313" key="2">
    <source>
        <dbReference type="EMBL" id="BAG98128.1"/>
    </source>
</evidence>
<dbReference type="AlphaFoldDB" id="B7F0I1"/>
<protein>
    <submittedName>
        <fullName evidence="2">cDNA clone:002-132-C10, full insert sequence</fullName>
    </submittedName>
</protein>
<name>B7F0I1_ORYSJ</name>
<feature type="compositionally biased region" description="Low complexity" evidence="1">
    <location>
        <begin position="27"/>
        <end position="40"/>
    </location>
</feature>